<dbReference type="OrthoDB" id="101791at2759"/>
<dbReference type="SUPFAM" id="SSF81383">
    <property type="entry name" value="F-box domain"/>
    <property type="match status" value="1"/>
</dbReference>
<gene>
    <name evidence="3" type="ORF">HU200_048589</name>
</gene>
<dbReference type="CDD" id="cd22165">
    <property type="entry name" value="F-box_AtSKIP22-like"/>
    <property type="match status" value="1"/>
</dbReference>
<dbReference type="PROSITE" id="PS50181">
    <property type="entry name" value="FBOX"/>
    <property type="match status" value="1"/>
</dbReference>
<dbReference type="Gene3D" id="3.40.1000.30">
    <property type="match status" value="1"/>
</dbReference>
<dbReference type="PROSITE" id="PS50053">
    <property type="entry name" value="UBIQUITIN_2"/>
    <property type="match status" value="1"/>
</dbReference>
<dbReference type="AlphaFoldDB" id="A0A835B6B3"/>
<comment type="caution">
    <text evidence="3">The sequence shown here is derived from an EMBL/GenBank/DDBJ whole genome shotgun (WGS) entry which is preliminary data.</text>
</comment>
<proteinExistence type="predicted"/>
<accession>A0A835B6B3</accession>
<organism evidence="3 4">
    <name type="scientific">Digitaria exilis</name>
    <dbReference type="NCBI Taxonomy" id="1010633"/>
    <lineage>
        <taxon>Eukaryota</taxon>
        <taxon>Viridiplantae</taxon>
        <taxon>Streptophyta</taxon>
        <taxon>Embryophyta</taxon>
        <taxon>Tracheophyta</taxon>
        <taxon>Spermatophyta</taxon>
        <taxon>Magnoliopsida</taxon>
        <taxon>Liliopsida</taxon>
        <taxon>Poales</taxon>
        <taxon>Poaceae</taxon>
        <taxon>PACMAD clade</taxon>
        <taxon>Panicoideae</taxon>
        <taxon>Panicodae</taxon>
        <taxon>Paniceae</taxon>
        <taxon>Anthephorinae</taxon>
        <taxon>Digitaria</taxon>
    </lineage>
</organism>
<dbReference type="Pfam" id="PF12937">
    <property type="entry name" value="F-box-like"/>
    <property type="match status" value="1"/>
</dbReference>
<dbReference type="PANTHER" id="PTHR47602">
    <property type="entry name" value="F-BOX PROTEIN SKIP22"/>
    <property type="match status" value="1"/>
</dbReference>
<dbReference type="InterPro" id="IPR000626">
    <property type="entry name" value="Ubiquitin-like_dom"/>
</dbReference>
<name>A0A835B6B3_9POAL</name>
<dbReference type="InterPro" id="IPR001810">
    <property type="entry name" value="F-box_dom"/>
</dbReference>
<protein>
    <recommendedName>
        <fullName evidence="5">F-box domain-containing protein</fullName>
    </recommendedName>
</protein>
<dbReference type="Gene3D" id="1.20.1280.50">
    <property type="match status" value="1"/>
</dbReference>
<reference evidence="3" key="1">
    <citation type="submission" date="2020-07" db="EMBL/GenBank/DDBJ databases">
        <title>Genome sequence and genetic diversity analysis of an under-domesticated orphan crop, white fonio (Digitaria exilis).</title>
        <authorList>
            <person name="Bennetzen J.L."/>
            <person name="Chen S."/>
            <person name="Ma X."/>
            <person name="Wang X."/>
            <person name="Yssel A.E.J."/>
            <person name="Chaluvadi S.R."/>
            <person name="Johnson M."/>
            <person name="Gangashetty P."/>
            <person name="Hamidou F."/>
            <person name="Sanogo M.D."/>
            <person name="Zwaenepoel A."/>
            <person name="Wallace J."/>
            <person name="Van De Peer Y."/>
            <person name="Van Deynze A."/>
        </authorList>
    </citation>
    <scope>NUCLEOTIDE SEQUENCE</scope>
    <source>
        <tissue evidence="3">Leaves</tissue>
    </source>
</reference>
<keyword evidence="4" id="KW-1185">Reference proteome</keyword>
<feature type="domain" description="Ubiquitin-like" evidence="1">
    <location>
        <begin position="1"/>
        <end position="88"/>
    </location>
</feature>
<evidence type="ECO:0000313" key="4">
    <source>
        <dbReference type="Proteomes" id="UP000636709"/>
    </source>
</evidence>
<feature type="domain" description="F-box" evidence="2">
    <location>
        <begin position="367"/>
        <end position="413"/>
    </location>
</feature>
<dbReference type="PANTHER" id="PTHR47602:SF2">
    <property type="entry name" value="F-BOX PROTEIN SKIP22"/>
    <property type="match status" value="1"/>
</dbReference>
<evidence type="ECO:0000313" key="3">
    <source>
        <dbReference type="EMBL" id="KAF8673830.1"/>
    </source>
</evidence>
<evidence type="ECO:0000259" key="1">
    <source>
        <dbReference type="PROSITE" id="PS50053"/>
    </source>
</evidence>
<dbReference type="InterPro" id="IPR036047">
    <property type="entry name" value="F-box-like_dom_sf"/>
</dbReference>
<evidence type="ECO:0008006" key="5">
    <source>
        <dbReference type="Google" id="ProtNLM"/>
    </source>
</evidence>
<sequence length="511" mass="54528">MKLRLRSMEARGGGGAAVETHRVDLQPTATLADVKALLAAKLSAAQPVPAESVRLSLNRSEELVSPDPAATLPALGLASGDLVFFTLSPLTALAAPAQALPRNPSPVSGSAPTAMAVDGVQRSEQPDAGVSSPQVRAVVMNPNPASGSVPIGMAVDGSKGSDQPGAGSSAPQVRAMAVSVPAASNPPDVVMAEAVNFTKCWSSFVLRDLKREMGKVGGAEGTAGGRLVAALHAALLEVGFITSNPMGSPLTLPQDWPSGASKPLTIKYTIPELSAMLPVAEGGKVAVLNFSLMANFVMVYGYVPGVQSEVRRLCLELPRLEPLLYLDSDQLSVEQERGILDLWRVLKDEMCLPLMISLCQLNGLRLPPCFMALPADLKTKVLDVLLGEDLAKVECTCKEMRILASDDSLWKKFVHYKNDGEGSRGAISAKAMFAKAWLANKRRQKRPHPAFWNYGWGNNPYSRPLRQPLIGGDSDRLPFIGNHGSVGRNFGSQRRNIVPNCILDGHRHNFL</sequence>
<evidence type="ECO:0000259" key="2">
    <source>
        <dbReference type="PROSITE" id="PS50181"/>
    </source>
</evidence>
<dbReference type="EMBL" id="JACEFO010002202">
    <property type="protein sequence ID" value="KAF8673830.1"/>
    <property type="molecule type" value="Genomic_DNA"/>
</dbReference>
<dbReference type="Proteomes" id="UP000636709">
    <property type="component" value="Unassembled WGS sequence"/>
</dbReference>